<organism evidence="1 2">
    <name type="scientific">Trichinella papuae</name>
    <dbReference type="NCBI Taxonomy" id="268474"/>
    <lineage>
        <taxon>Eukaryota</taxon>
        <taxon>Metazoa</taxon>
        <taxon>Ecdysozoa</taxon>
        <taxon>Nematoda</taxon>
        <taxon>Enoplea</taxon>
        <taxon>Dorylaimia</taxon>
        <taxon>Trichinellida</taxon>
        <taxon>Trichinellidae</taxon>
        <taxon>Trichinella</taxon>
    </lineage>
</organism>
<feature type="non-terminal residue" evidence="1">
    <location>
        <position position="82"/>
    </location>
</feature>
<reference evidence="1 2" key="1">
    <citation type="submission" date="2015-01" db="EMBL/GenBank/DDBJ databases">
        <title>Evolution of Trichinella species and genotypes.</title>
        <authorList>
            <person name="Korhonen P.K."/>
            <person name="Edoardo P."/>
            <person name="Giuseppe L.R."/>
            <person name="Gasser R.B."/>
        </authorList>
    </citation>
    <scope>NUCLEOTIDE SEQUENCE [LARGE SCALE GENOMIC DNA]</scope>
    <source>
        <strain evidence="1">ISS1980</strain>
    </source>
</reference>
<sequence>MANLIYGKPISGPVLQERFQFTRFHRHGIRELKIHDEKLSADSENAAKYTGTLNDLITKEGYNVDLEYNADETSLVWKYLPE</sequence>
<evidence type="ECO:0000313" key="2">
    <source>
        <dbReference type="Proteomes" id="UP000054843"/>
    </source>
</evidence>
<dbReference type="EMBL" id="JYDO01000151">
    <property type="protein sequence ID" value="KRZ68882.1"/>
    <property type="molecule type" value="Genomic_DNA"/>
</dbReference>
<comment type="caution">
    <text evidence="1">The sequence shown here is derived from an EMBL/GenBank/DDBJ whole genome shotgun (WGS) entry which is preliminary data.</text>
</comment>
<dbReference type="AlphaFoldDB" id="A0A0V1MBV2"/>
<dbReference type="Proteomes" id="UP000054843">
    <property type="component" value="Unassembled WGS sequence"/>
</dbReference>
<dbReference type="OrthoDB" id="125347at2759"/>
<keyword evidence="2" id="KW-1185">Reference proteome</keyword>
<protein>
    <submittedName>
        <fullName evidence="1">Jerky-like protein-like</fullName>
    </submittedName>
</protein>
<name>A0A0V1MBV2_9BILA</name>
<gene>
    <name evidence="1" type="primary">JRKL</name>
    <name evidence="1" type="ORF">T10_215</name>
</gene>
<evidence type="ECO:0000313" key="1">
    <source>
        <dbReference type="EMBL" id="KRZ68882.1"/>
    </source>
</evidence>
<proteinExistence type="predicted"/>
<accession>A0A0V1MBV2</accession>